<dbReference type="EMBL" id="QGGO01000016">
    <property type="protein sequence ID" value="PWK23845.1"/>
    <property type="molecule type" value="Genomic_DNA"/>
</dbReference>
<proteinExistence type="predicted"/>
<sequence>MKKDIFKKAIQKNTEAIPLSLLETETKIKKEFIIIDELRDFISPLSKEESEGLEQDILKDGISDPLIIWETTPEAVGLENTGNKTVYVLVDGHNRYRISQKYNLDFRIILRSYKDIQDVKDSMLNKQLNRRNLTPEQISYYRGLKYNNVVKSQEGLPKTVNVAFNLAEEFKVNEKTIRRDAEFAKGLNKLTPELRQDVLSGKTKVNKSDIVSLAKVDTTETQELSSPQEIVKTIAREKTQKIGEENTTNVSDLENSIRALATNKLDKQACLILLEKINTLMNYL</sequence>
<evidence type="ECO:0000313" key="2">
    <source>
        <dbReference type="Proteomes" id="UP000245489"/>
    </source>
</evidence>
<dbReference type="Proteomes" id="UP000245489">
    <property type="component" value="Unassembled WGS sequence"/>
</dbReference>
<comment type="caution">
    <text evidence="1">The sequence shown here is derived from an EMBL/GenBank/DDBJ whole genome shotgun (WGS) entry which is preliminary data.</text>
</comment>
<evidence type="ECO:0000313" key="1">
    <source>
        <dbReference type="EMBL" id="PWK23845.1"/>
    </source>
</evidence>
<dbReference type="Gene3D" id="3.90.1530.10">
    <property type="entry name" value="Conserved hypothetical protein from pyrococcus furiosus pfu- 392566-001, ParB domain"/>
    <property type="match status" value="1"/>
</dbReference>
<reference evidence="1 2" key="1">
    <citation type="submission" date="2018-05" db="EMBL/GenBank/DDBJ databases">
        <title>Genomic Encyclopedia of Archaeal and Bacterial Type Strains, Phase II (KMG-II): from individual species to whole genera.</title>
        <authorList>
            <person name="Goeker M."/>
        </authorList>
    </citation>
    <scope>NUCLEOTIDE SEQUENCE [LARGE SCALE GENOMIC DNA]</scope>
    <source>
        <strain evidence="1 2">DSM 22214</strain>
    </source>
</reference>
<keyword evidence="2" id="KW-1185">Reference proteome</keyword>
<dbReference type="InterPro" id="IPR036086">
    <property type="entry name" value="ParB/Sulfiredoxin_sf"/>
</dbReference>
<dbReference type="OrthoDB" id="5944985at2"/>
<protein>
    <recommendedName>
        <fullName evidence="3">ParB/Sulfiredoxin domain-containing protein</fullName>
    </recommendedName>
</protein>
<evidence type="ECO:0008006" key="3">
    <source>
        <dbReference type="Google" id="ProtNLM"/>
    </source>
</evidence>
<organism evidence="1 2">
    <name type="scientific">Arcicella aurantiaca</name>
    <dbReference type="NCBI Taxonomy" id="591202"/>
    <lineage>
        <taxon>Bacteria</taxon>
        <taxon>Pseudomonadati</taxon>
        <taxon>Bacteroidota</taxon>
        <taxon>Cytophagia</taxon>
        <taxon>Cytophagales</taxon>
        <taxon>Flectobacillaceae</taxon>
        <taxon>Arcicella</taxon>
    </lineage>
</organism>
<accession>A0A316E167</accession>
<dbReference type="RefSeq" id="WP_109743763.1">
    <property type="nucleotide sequence ID" value="NZ_QGGO01000016.1"/>
</dbReference>
<name>A0A316E167_9BACT</name>
<dbReference type="SUPFAM" id="SSF110849">
    <property type="entry name" value="ParB/Sulfiredoxin"/>
    <property type="match status" value="1"/>
</dbReference>
<gene>
    <name evidence="1" type="ORF">LV89_03052</name>
</gene>
<dbReference type="AlphaFoldDB" id="A0A316E167"/>